<protein>
    <submittedName>
        <fullName evidence="2">Uncharacterized protein</fullName>
    </submittedName>
</protein>
<dbReference type="EMBL" id="CP038013">
    <property type="protein sequence ID" value="QBQ07274.1"/>
    <property type="molecule type" value="Genomic_DNA"/>
</dbReference>
<sequence length="519" mass="58901">MKKLLVILSSVLLISQSSMITDSCKKAKDGDNITTNDNDSNIKKINDQNIYETKTKVVLVKINNVTSNANLEASSSDENKLSVMIDKNHSSKEKGYFELQLIGKLEGTSKVTVKYGEFSRTFNVNIIKEKADIPHSILENQFSIKQNIKTPFSVDFLNPVKDCDYEVIAVDDQKVNITKESGKDTNGNGRVIFEATGLMVGKTRLIINYENSQVIKEINIEKVEEQTSTTSFKEVVDETMIINETINKIIIVNKAIEGKVLEFNSESSNLEIKFNEENHGIIEQNENYWVYLLKITSKNNISSTNKVNLKFDNVETNFNVDIKDTPKFSSESPVELEASTKGYKKLEIKVDNRIKYANIKLLNKNKENLDAFLMSDYDAGENSKIELVVYGLVASTNNKVVLSYYNDTIKSEISIDVKEPEKKEPVISGIDENSTVEMDKNQSRAMLFYIDNPLKEESLTTTFDNEKYKNKLKVEVKGYKGDPYYHVFVISDSQTILEPIEVELNYTNAKPLKFKVIVK</sequence>
<feature type="signal peptide" evidence="1">
    <location>
        <begin position="1"/>
        <end position="20"/>
    </location>
</feature>
<organism evidence="2 3">
    <name type="scientific">Spiroplasma gladiatoris</name>
    <dbReference type="NCBI Taxonomy" id="2143"/>
    <lineage>
        <taxon>Bacteria</taxon>
        <taxon>Bacillati</taxon>
        <taxon>Mycoplasmatota</taxon>
        <taxon>Mollicutes</taxon>
        <taxon>Entomoplasmatales</taxon>
        <taxon>Spiroplasmataceae</taxon>
        <taxon>Spiroplasma</taxon>
    </lineage>
</organism>
<evidence type="ECO:0000313" key="3">
    <source>
        <dbReference type="Proteomes" id="UP000294309"/>
    </source>
</evidence>
<keyword evidence="3" id="KW-1185">Reference proteome</keyword>
<dbReference type="RefSeq" id="WP_134297076.1">
    <property type="nucleotide sequence ID" value="NZ_CP038013.1"/>
</dbReference>
<accession>A0A4P7AG13</accession>
<dbReference type="AlphaFoldDB" id="A0A4P7AG13"/>
<dbReference type="OrthoDB" id="389248at2"/>
<name>A0A4P7AG13_9MOLU</name>
<gene>
    <name evidence="2" type="ORF">SGLAD_v1c00730</name>
</gene>
<dbReference type="KEGG" id="sgq:SGLAD_v1c00730"/>
<dbReference type="Proteomes" id="UP000294309">
    <property type="component" value="Chromosome"/>
</dbReference>
<reference evidence="2 3" key="1">
    <citation type="submission" date="2019-03" db="EMBL/GenBank/DDBJ databases">
        <title>Complete genome sequence of Spiroplasma gladiatoris TG-1 (DSM 22552).</title>
        <authorList>
            <person name="Lin Y.-C."/>
            <person name="Chou L."/>
            <person name="Kuo C.-H."/>
        </authorList>
    </citation>
    <scope>NUCLEOTIDE SEQUENCE [LARGE SCALE GENOMIC DNA]</scope>
    <source>
        <strain evidence="2 3">TG-1</strain>
    </source>
</reference>
<feature type="chain" id="PRO_5020497877" evidence="1">
    <location>
        <begin position="21"/>
        <end position="519"/>
    </location>
</feature>
<evidence type="ECO:0000313" key="2">
    <source>
        <dbReference type="EMBL" id="QBQ07274.1"/>
    </source>
</evidence>
<keyword evidence="1" id="KW-0732">Signal</keyword>
<evidence type="ECO:0000256" key="1">
    <source>
        <dbReference type="SAM" id="SignalP"/>
    </source>
</evidence>
<proteinExistence type="predicted"/>